<evidence type="ECO:0000256" key="1">
    <source>
        <dbReference type="SAM" id="MobiDB-lite"/>
    </source>
</evidence>
<name>A0A818TQD6_9BILA</name>
<feature type="region of interest" description="Disordered" evidence="1">
    <location>
        <begin position="79"/>
        <end position="103"/>
    </location>
</feature>
<dbReference type="AlphaFoldDB" id="A0A818TQD6"/>
<protein>
    <submittedName>
        <fullName evidence="2">Uncharacterized protein</fullName>
    </submittedName>
</protein>
<organism evidence="2 3">
    <name type="scientific">Adineta steineri</name>
    <dbReference type="NCBI Taxonomy" id="433720"/>
    <lineage>
        <taxon>Eukaryota</taxon>
        <taxon>Metazoa</taxon>
        <taxon>Spiralia</taxon>
        <taxon>Gnathifera</taxon>
        <taxon>Rotifera</taxon>
        <taxon>Eurotatoria</taxon>
        <taxon>Bdelloidea</taxon>
        <taxon>Adinetida</taxon>
        <taxon>Adinetidae</taxon>
        <taxon>Adineta</taxon>
    </lineage>
</organism>
<sequence length="103" mass="11701">MASAVTSSLFQQQPQPPTYILQSWHREQPTPHDAFLIEQVFLIGPDAAVPSSRLRQCIEDVYEQRAQALIIVNYDPWEKIPPVKSKSKSKATSTHDLPKTHVH</sequence>
<gene>
    <name evidence="2" type="ORF">KXQ929_LOCUS9968</name>
</gene>
<comment type="caution">
    <text evidence="2">The sequence shown here is derived from an EMBL/GenBank/DDBJ whole genome shotgun (WGS) entry which is preliminary data.</text>
</comment>
<evidence type="ECO:0000313" key="2">
    <source>
        <dbReference type="EMBL" id="CAF3685418.1"/>
    </source>
</evidence>
<dbReference type="Proteomes" id="UP000663868">
    <property type="component" value="Unassembled WGS sequence"/>
</dbReference>
<reference evidence="2" key="1">
    <citation type="submission" date="2021-02" db="EMBL/GenBank/DDBJ databases">
        <authorList>
            <person name="Nowell W R."/>
        </authorList>
    </citation>
    <scope>NUCLEOTIDE SEQUENCE</scope>
</reference>
<proteinExistence type="predicted"/>
<evidence type="ECO:0000313" key="3">
    <source>
        <dbReference type="Proteomes" id="UP000663868"/>
    </source>
</evidence>
<accession>A0A818TQD6</accession>
<dbReference type="EMBL" id="CAJOBB010000464">
    <property type="protein sequence ID" value="CAF3685418.1"/>
    <property type="molecule type" value="Genomic_DNA"/>
</dbReference>